<dbReference type="EMBL" id="CP001013">
    <property type="protein sequence ID" value="ACB35333.1"/>
    <property type="molecule type" value="Genomic_DNA"/>
</dbReference>
<keyword evidence="4 6" id="KW-1133">Transmembrane helix</keyword>
<keyword evidence="5 6" id="KW-0472">Membrane</keyword>
<dbReference type="eggNOG" id="COG2244">
    <property type="taxonomic scope" value="Bacteria"/>
</dbReference>
<feature type="transmembrane region" description="Helical" evidence="6">
    <location>
        <begin position="42"/>
        <end position="60"/>
    </location>
</feature>
<dbReference type="KEGG" id="lch:Lcho_3073"/>
<comment type="subcellular location">
    <subcellularLocation>
        <location evidence="1">Cell membrane</location>
        <topology evidence="1">Multi-pass membrane protein</topology>
    </subcellularLocation>
</comment>
<dbReference type="OrthoDB" id="6017905at2"/>
<keyword evidence="2" id="KW-1003">Cell membrane</keyword>
<sequence precursor="true">MFKRLAVHVTNYSLGTLLVIVAGLVSFPIFTRAFTLEQYGTLSLVSTTLLLATVVGKFGMQHSIVRFHAEMRAGKYPETESQFFSTVVLGMAAVGACVAGTWLIVSQLVPEAWWGQEGIRGLFALTALLIVVRVIDSALVNLLRAQQLSGWYSIYSVARRYGVLLSTLIAVFLLVPGLEGFFGGAMVAEIIATGILCYILLKHHNVSASNVSPRLLKSMAVFGLPMVAYEFAGVILNLGDRYVIQSIMGSAPLGAYSAAYNMCEYVQSILVAAVGQAVTPMYMRLWEEQGKDATRAFVERVFHFYVLAAFAVITCMCLIGSDLLILLASEKYAPGTAIIPAVIAGMVIDGSVPILAAGLFLAKQTKALMLIVIGSAILNLGLNLWWIPGHGLQGAAIAMLVSYVALTAGAGWIGSRTLAIRVPILSICKFALCGVAAYGIADWGIPSTGMLGITEKVALGGCIYFACVLLIDGQCRNILRAALQRLRPMPG</sequence>
<evidence type="ECO:0000256" key="4">
    <source>
        <dbReference type="ARBA" id="ARBA00022989"/>
    </source>
</evidence>
<dbReference type="Pfam" id="PF01943">
    <property type="entry name" value="Polysacc_synt"/>
    <property type="match status" value="1"/>
</dbReference>
<dbReference type="PANTHER" id="PTHR30250">
    <property type="entry name" value="PST FAMILY PREDICTED COLANIC ACID TRANSPORTER"/>
    <property type="match status" value="1"/>
</dbReference>
<feature type="transmembrane region" description="Helical" evidence="6">
    <location>
        <begin position="338"/>
        <end position="361"/>
    </location>
</feature>
<feature type="transmembrane region" description="Helical" evidence="6">
    <location>
        <begin position="125"/>
        <end position="145"/>
    </location>
</feature>
<dbReference type="Proteomes" id="UP000001693">
    <property type="component" value="Chromosome"/>
</dbReference>
<feature type="transmembrane region" description="Helical" evidence="6">
    <location>
        <begin position="265"/>
        <end position="283"/>
    </location>
</feature>
<feature type="transmembrane region" description="Helical" evidence="6">
    <location>
        <begin position="304"/>
        <end position="326"/>
    </location>
</feature>
<dbReference type="RefSeq" id="WP_012348084.1">
    <property type="nucleotide sequence ID" value="NC_010524.1"/>
</dbReference>
<keyword evidence="3 6" id="KW-0812">Transmembrane</keyword>
<feature type="transmembrane region" description="Helical" evidence="6">
    <location>
        <begin position="181"/>
        <end position="201"/>
    </location>
</feature>
<feature type="transmembrane region" description="Helical" evidence="6">
    <location>
        <begin position="424"/>
        <end position="445"/>
    </location>
</feature>
<evidence type="ECO:0000313" key="8">
    <source>
        <dbReference type="Proteomes" id="UP000001693"/>
    </source>
</evidence>
<proteinExistence type="predicted"/>
<name>B1Y052_LEPCP</name>
<feature type="transmembrane region" description="Helical" evidence="6">
    <location>
        <begin position="12"/>
        <end position="30"/>
    </location>
</feature>
<dbReference type="PANTHER" id="PTHR30250:SF11">
    <property type="entry name" value="O-ANTIGEN TRANSPORTER-RELATED"/>
    <property type="match status" value="1"/>
</dbReference>
<dbReference type="HOGENOM" id="CLU_022017_7_3_4"/>
<protein>
    <submittedName>
        <fullName evidence="7">Polysaccharide biosynthesis protein</fullName>
    </submittedName>
</protein>
<evidence type="ECO:0000313" key="7">
    <source>
        <dbReference type="EMBL" id="ACB35333.1"/>
    </source>
</evidence>
<evidence type="ECO:0000256" key="5">
    <source>
        <dbReference type="ARBA" id="ARBA00023136"/>
    </source>
</evidence>
<evidence type="ECO:0000256" key="1">
    <source>
        <dbReference type="ARBA" id="ARBA00004651"/>
    </source>
</evidence>
<dbReference type="STRING" id="395495.Lcho_3073"/>
<evidence type="ECO:0000256" key="6">
    <source>
        <dbReference type="SAM" id="Phobius"/>
    </source>
</evidence>
<evidence type="ECO:0000256" key="2">
    <source>
        <dbReference type="ARBA" id="ARBA00022475"/>
    </source>
</evidence>
<evidence type="ECO:0000256" key="3">
    <source>
        <dbReference type="ARBA" id="ARBA00022692"/>
    </source>
</evidence>
<feature type="transmembrane region" description="Helical" evidence="6">
    <location>
        <begin position="392"/>
        <end position="412"/>
    </location>
</feature>
<organism evidence="7 8">
    <name type="scientific">Leptothrix cholodnii (strain ATCC 51168 / LMG 8142 / SP-6)</name>
    <name type="common">Leptothrix discophora (strain SP-6)</name>
    <dbReference type="NCBI Taxonomy" id="395495"/>
    <lineage>
        <taxon>Bacteria</taxon>
        <taxon>Pseudomonadati</taxon>
        <taxon>Pseudomonadota</taxon>
        <taxon>Betaproteobacteria</taxon>
        <taxon>Burkholderiales</taxon>
        <taxon>Sphaerotilaceae</taxon>
        <taxon>Leptothrix</taxon>
    </lineage>
</organism>
<dbReference type="InterPro" id="IPR050833">
    <property type="entry name" value="Poly_Biosynth_Transport"/>
</dbReference>
<feature type="transmembrane region" description="Helical" evidence="6">
    <location>
        <begin position="457"/>
        <end position="479"/>
    </location>
</feature>
<reference evidence="7 8" key="1">
    <citation type="submission" date="2008-03" db="EMBL/GenBank/DDBJ databases">
        <title>Complete sequence of Leptothrix cholodnii SP-6.</title>
        <authorList>
            <consortium name="US DOE Joint Genome Institute"/>
            <person name="Copeland A."/>
            <person name="Lucas S."/>
            <person name="Lapidus A."/>
            <person name="Glavina del Rio T."/>
            <person name="Dalin E."/>
            <person name="Tice H."/>
            <person name="Bruce D."/>
            <person name="Goodwin L."/>
            <person name="Pitluck S."/>
            <person name="Chertkov O."/>
            <person name="Brettin T."/>
            <person name="Detter J.C."/>
            <person name="Han C."/>
            <person name="Kuske C.R."/>
            <person name="Schmutz J."/>
            <person name="Larimer F."/>
            <person name="Land M."/>
            <person name="Hauser L."/>
            <person name="Kyrpides N."/>
            <person name="Lykidis A."/>
            <person name="Emerson D."/>
            <person name="Richardson P."/>
        </authorList>
    </citation>
    <scope>NUCLEOTIDE SEQUENCE [LARGE SCALE GENOMIC DNA]</scope>
    <source>
        <strain evidence="8">ATCC 51168 / LMG 8142 / SP-6</strain>
    </source>
</reference>
<dbReference type="GO" id="GO:0005886">
    <property type="term" value="C:plasma membrane"/>
    <property type="evidence" value="ECO:0007669"/>
    <property type="project" value="UniProtKB-SubCell"/>
</dbReference>
<feature type="transmembrane region" description="Helical" evidence="6">
    <location>
        <begin position="81"/>
        <end position="105"/>
    </location>
</feature>
<dbReference type="InterPro" id="IPR002797">
    <property type="entry name" value="Polysacc_synth"/>
</dbReference>
<accession>B1Y052</accession>
<feature type="transmembrane region" description="Helical" evidence="6">
    <location>
        <begin position="368"/>
        <end position="386"/>
    </location>
</feature>
<feature type="transmembrane region" description="Helical" evidence="6">
    <location>
        <begin position="157"/>
        <end position="175"/>
    </location>
</feature>
<keyword evidence="8" id="KW-1185">Reference proteome</keyword>
<feature type="transmembrane region" description="Helical" evidence="6">
    <location>
        <begin position="221"/>
        <end position="239"/>
    </location>
</feature>
<dbReference type="AlphaFoldDB" id="B1Y052"/>
<gene>
    <name evidence="7" type="ordered locus">Lcho_3073</name>
</gene>